<protein>
    <submittedName>
        <fullName evidence="2">Uncharacterized protein</fullName>
    </submittedName>
</protein>
<evidence type="ECO:0000256" key="1">
    <source>
        <dbReference type="SAM" id="MobiDB-lite"/>
    </source>
</evidence>
<dbReference type="Proteomes" id="UP001150907">
    <property type="component" value="Unassembled WGS sequence"/>
</dbReference>
<comment type="caution">
    <text evidence="2">The sequence shown here is derived from an EMBL/GenBank/DDBJ whole genome shotgun (WGS) entry which is preliminary data.</text>
</comment>
<organism evidence="2 3">
    <name type="scientific">Coemansia thaxteri</name>
    <dbReference type="NCBI Taxonomy" id="2663907"/>
    <lineage>
        <taxon>Eukaryota</taxon>
        <taxon>Fungi</taxon>
        <taxon>Fungi incertae sedis</taxon>
        <taxon>Zoopagomycota</taxon>
        <taxon>Kickxellomycotina</taxon>
        <taxon>Kickxellomycetes</taxon>
        <taxon>Kickxellales</taxon>
        <taxon>Kickxellaceae</taxon>
        <taxon>Coemansia</taxon>
    </lineage>
</organism>
<feature type="region of interest" description="Disordered" evidence="1">
    <location>
        <begin position="51"/>
        <end position="72"/>
    </location>
</feature>
<dbReference type="OrthoDB" id="5573453at2759"/>
<gene>
    <name evidence="2" type="ORF">H4R26_002807</name>
</gene>
<sequence>MSTPVFYSSMAAHGQYVPANLVPAYVTAPQRQPAAAMPVAPAGMACSFPRKAVPKRGRSSDTDAASTSDSMDVCRGDDQQRCVFYRKSVAFTSPKRAKAIVESQV</sequence>
<evidence type="ECO:0000313" key="3">
    <source>
        <dbReference type="Proteomes" id="UP001150907"/>
    </source>
</evidence>
<reference evidence="2" key="1">
    <citation type="submission" date="2022-07" db="EMBL/GenBank/DDBJ databases">
        <title>Phylogenomic reconstructions and comparative analyses of Kickxellomycotina fungi.</title>
        <authorList>
            <person name="Reynolds N.K."/>
            <person name="Stajich J.E."/>
            <person name="Barry K."/>
            <person name="Grigoriev I.V."/>
            <person name="Crous P."/>
            <person name="Smith M.E."/>
        </authorList>
    </citation>
    <scope>NUCLEOTIDE SEQUENCE</scope>
    <source>
        <strain evidence="2">IMI 214461</strain>
    </source>
</reference>
<proteinExistence type="predicted"/>
<name>A0A9W8EJS7_9FUNG</name>
<accession>A0A9W8EJS7</accession>
<evidence type="ECO:0000313" key="2">
    <source>
        <dbReference type="EMBL" id="KAJ2003903.1"/>
    </source>
</evidence>
<dbReference type="AlphaFoldDB" id="A0A9W8EJS7"/>
<dbReference type="EMBL" id="JANBQF010000188">
    <property type="protein sequence ID" value="KAJ2003903.1"/>
    <property type="molecule type" value="Genomic_DNA"/>
</dbReference>
<keyword evidence="3" id="KW-1185">Reference proteome</keyword>